<dbReference type="InterPro" id="IPR029070">
    <property type="entry name" value="Chitinase_insertion_sf"/>
</dbReference>
<feature type="chain" id="PRO_5043628287" evidence="1">
    <location>
        <begin position="24"/>
        <end position="436"/>
    </location>
</feature>
<evidence type="ECO:0000313" key="3">
    <source>
        <dbReference type="EMBL" id="CAH7672402.1"/>
    </source>
</evidence>
<protein>
    <submittedName>
        <fullName evidence="3">Glycoside hydrolase superfamily</fullName>
    </submittedName>
</protein>
<dbReference type="SUPFAM" id="SSF51445">
    <property type="entry name" value="(Trans)glycosidases"/>
    <property type="match status" value="1"/>
</dbReference>
<dbReference type="SUPFAM" id="SSF54556">
    <property type="entry name" value="Chitinase insertion domain"/>
    <property type="match status" value="1"/>
</dbReference>
<evidence type="ECO:0000313" key="4">
    <source>
        <dbReference type="Proteomes" id="UP001153365"/>
    </source>
</evidence>
<dbReference type="InterPro" id="IPR001223">
    <property type="entry name" value="Glyco_hydro18_cat"/>
</dbReference>
<gene>
    <name evidence="3" type="ORF">PPACK8108_LOCUS7208</name>
</gene>
<proteinExistence type="predicted"/>
<keyword evidence="4" id="KW-1185">Reference proteome</keyword>
<dbReference type="Proteomes" id="UP001153365">
    <property type="component" value="Unassembled WGS sequence"/>
</dbReference>
<accession>A0AAV0AV84</accession>
<keyword evidence="3" id="KW-0378">Hydrolase</keyword>
<comment type="caution">
    <text evidence="3">The sequence shown here is derived from an EMBL/GenBank/DDBJ whole genome shotgun (WGS) entry which is preliminary data.</text>
</comment>
<feature type="domain" description="GH18" evidence="2">
    <location>
        <begin position="48"/>
        <end position="436"/>
    </location>
</feature>
<dbReference type="AlphaFoldDB" id="A0AAV0AV84"/>
<feature type="signal peptide" evidence="1">
    <location>
        <begin position="1"/>
        <end position="23"/>
    </location>
</feature>
<dbReference type="SMART" id="SM00636">
    <property type="entry name" value="Glyco_18"/>
    <property type="match status" value="1"/>
</dbReference>
<dbReference type="GO" id="GO:0008061">
    <property type="term" value="F:chitin binding"/>
    <property type="evidence" value="ECO:0007669"/>
    <property type="project" value="InterPro"/>
</dbReference>
<keyword evidence="1" id="KW-0732">Signal</keyword>
<dbReference type="PROSITE" id="PS51910">
    <property type="entry name" value="GH18_2"/>
    <property type="match status" value="1"/>
</dbReference>
<dbReference type="Gene3D" id="3.20.20.80">
    <property type="entry name" value="Glycosidases"/>
    <property type="match status" value="2"/>
</dbReference>
<name>A0AAV0AV84_PHAPC</name>
<dbReference type="Gene3D" id="3.10.50.10">
    <property type="match status" value="1"/>
</dbReference>
<dbReference type="EMBL" id="CALTRL010001403">
    <property type="protein sequence ID" value="CAH7672402.1"/>
    <property type="molecule type" value="Genomic_DNA"/>
</dbReference>
<dbReference type="InterPro" id="IPR050314">
    <property type="entry name" value="Glycosyl_Hydrlase_18"/>
</dbReference>
<dbReference type="InterPro" id="IPR017853">
    <property type="entry name" value="GH"/>
</dbReference>
<dbReference type="GO" id="GO:0004568">
    <property type="term" value="F:chitinase activity"/>
    <property type="evidence" value="ECO:0007669"/>
    <property type="project" value="TreeGrafter"/>
</dbReference>
<dbReference type="GO" id="GO:0005975">
    <property type="term" value="P:carbohydrate metabolic process"/>
    <property type="evidence" value="ECO:0007669"/>
    <property type="project" value="InterPro"/>
</dbReference>
<reference evidence="3" key="1">
    <citation type="submission" date="2022-06" db="EMBL/GenBank/DDBJ databases">
        <authorList>
            <consortium name="SYNGENTA / RWTH Aachen University"/>
        </authorList>
    </citation>
    <scope>NUCLEOTIDE SEQUENCE</scope>
</reference>
<dbReference type="PANTHER" id="PTHR11177">
    <property type="entry name" value="CHITINASE"/>
    <property type="match status" value="1"/>
</dbReference>
<dbReference type="Pfam" id="PF00704">
    <property type="entry name" value="Glyco_hydro_18"/>
    <property type="match status" value="1"/>
</dbReference>
<dbReference type="GO" id="GO:0005576">
    <property type="term" value="C:extracellular region"/>
    <property type="evidence" value="ECO:0007669"/>
    <property type="project" value="TreeGrafter"/>
</dbReference>
<dbReference type="PANTHER" id="PTHR11177:SF317">
    <property type="entry name" value="CHITINASE 12-RELATED"/>
    <property type="match status" value="1"/>
</dbReference>
<sequence>MKRYIKPISVILIFFCLISYSWPAKSNRENHQIIKRREAGIETNGHRHRVTGYYPAYSSKIQSPSDLNIELYTDLIFFVAATEPGLKLGYGNIPRDLWELLVQEFVKHCKAANVIPRMAIGSWGGSVYFSDLLSTNEKRHKYANFLTKYAQERGFEGLDIDWECESIAGIGCNKNRPDDMANFGEFLSILRKIWPKGIFSSAVPIGGFASDAGTLIQAESLRKMIDSLDYVNVMAYDVFGSWSQSTGPNAPFASTSSGSVKGGAIGASVVDSVRILTDQGFKKSQIVVGIPGYGYSYTLASPELNTTNAGGVPSQLYQNKLAQCPPGGSTDGRPSVDICGVKTGWGGTWRYRELVENGFLSKDGKNGLNGYKRHFDQGTQTPFLTKSTWLLSYDDEESGNVKAEFVKSSGVAGIFYFDTLGPTDDIIKSAVSILNS</sequence>
<evidence type="ECO:0000259" key="2">
    <source>
        <dbReference type="PROSITE" id="PS51910"/>
    </source>
</evidence>
<organism evidence="3 4">
    <name type="scientific">Phakopsora pachyrhizi</name>
    <name type="common">Asian soybean rust disease fungus</name>
    <dbReference type="NCBI Taxonomy" id="170000"/>
    <lineage>
        <taxon>Eukaryota</taxon>
        <taxon>Fungi</taxon>
        <taxon>Dikarya</taxon>
        <taxon>Basidiomycota</taxon>
        <taxon>Pucciniomycotina</taxon>
        <taxon>Pucciniomycetes</taxon>
        <taxon>Pucciniales</taxon>
        <taxon>Phakopsoraceae</taxon>
        <taxon>Phakopsora</taxon>
    </lineage>
</organism>
<evidence type="ECO:0000256" key="1">
    <source>
        <dbReference type="SAM" id="SignalP"/>
    </source>
</evidence>
<dbReference type="GO" id="GO:0006032">
    <property type="term" value="P:chitin catabolic process"/>
    <property type="evidence" value="ECO:0007669"/>
    <property type="project" value="TreeGrafter"/>
</dbReference>
<dbReference type="InterPro" id="IPR011583">
    <property type="entry name" value="Chitinase_II/V-like_cat"/>
</dbReference>